<evidence type="ECO:0000313" key="6">
    <source>
        <dbReference type="Proteomes" id="UP000094527"/>
    </source>
</evidence>
<keyword evidence="4" id="KW-0472">Membrane</keyword>
<accession>A0A1D2MSN7</accession>
<dbReference type="AlphaFoldDB" id="A0A1D2MSN7"/>
<dbReference type="SUPFAM" id="SSF51735">
    <property type="entry name" value="NAD(P)-binding Rossmann-fold domains"/>
    <property type="match status" value="1"/>
</dbReference>
<keyword evidence="4" id="KW-1133">Transmembrane helix</keyword>
<dbReference type="GO" id="GO:0005811">
    <property type="term" value="C:lipid droplet"/>
    <property type="evidence" value="ECO:0007669"/>
    <property type="project" value="TreeGrafter"/>
</dbReference>
<dbReference type="GO" id="GO:0016616">
    <property type="term" value="F:oxidoreductase activity, acting on the CH-OH group of donors, NAD or NADP as acceptor"/>
    <property type="evidence" value="ECO:0007669"/>
    <property type="project" value="TreeGrafter"/>
</dbReference>
<sequence length="340" mass="38800">MDQSKYVTLLDLMVLAVCAFYIYLEELVTFLMPRPGKSLDGEIILITGTANGLGKEICKQLIKSKAKLVLWDISEDDNKRTAQDLRDSGAAFVYEDTVDVADRNQVIVAATKVRRHVGNVTILVNNAGIAVMQQFLELTTTSVDQTFRTNVLAHFWTLKEFLPYMLVRNAGHIVTICSTMGQMAMRGPTPYYSTKHAVHGMIECLKDELAHLEYKCEIKFTTVYPFPTITPFLDPSYVATRVIEGICGETEYLYIPETFRIYLAGKFFLPTKLHRLFVDFFVEHSHYSATFRRPCIRNEQPSDDLERTVDIQGKETKVDHVQNLFNSVTTEMIHTTPMER</sequence>
<dbReference type="PANTHER" id="PTHR24322:SF736">
    <property type="entry name" value="RETINOL DEHYDROGENASE 10"/>
    <property type="match status" value="1"/>
</dbReference>
<keyword evidence="2" id="KW-0560">Oxidoreductase</keyword>
<comment type="similarity">
    <text evidence="1 3">Belongs to the short-chain dehydrogenases/reductases (SDR) family.</text>
</comment>
<feature type="transmembrane region" description="Helical" evidence="4">
    <location>
        <begin position="6"/>
        <end position="24"/>
    </location>
</feature>
<dbReference type="OMA" id="HRILIMH"/>
<dbReference type="InterPro" id="IPR002347">
    <property type="entry name" value="SDR_fam"/>
</dbReference>
<proteinExistence type="inferred from homology"/>
<evidence type="ECO:0000256" key="3">
    <source>
        <dbReference type="RuleBase" id="RU000363"/>
    </source>
</evidence>
<dbReference type="InterPro" id="IPR036291">
    <property type="entry name" value="NAD(P)-bd_dom_sf"/>
</dbReference>
<dbReference type="Gene3D" id="3.40.50.720">
    <property type="entry name" value="NAD(P)-binding Rossmann-like Domain"/>
    <property type="match status" value="1"/>
</dbReference>
<evidence type="ECO:0000256" key="1">
    <source>
        <dbReference type="ARBA" id="ARBA00006484"/>
    </source>
</evidence>
<gene>
    <name evidence="5" type="ORF">Ocin01_10742</name>
</gene>
<evidence type="ECO:0000313" key="5">
    <source>
        <dbReference type="EMBL" id="ODM95942.1"/>
    </source>
</evidence>
<dbReference type="Pfam" id="PF00106">
    <property type="entry name" value="adh_short"/>
    <property type="match status" value="1"/>
</dbReference>
<dbReference type="PRINTS" id="PR00081">
    <property type="entry name" value="GDHRDH"/>
</dbReference>
<evidence type="ECO:0000256" key="4">
    <source>
        <dbReference type="SAM" id="Phobius"/>
    </source>
</evidence>
<keyword evidence="4" id="KW-0812">Transmembrane</keyword>
<dbReference type="EMBL" id="LJIJ01000603">
    <property type="protein sequence ID" value="ODM95942.1"/>
    <property type="molecule type" value="Genomic_DNA"/>
</dbReference>
<protein>
    <submittedName>
        <fullName evidence="5">Epidermal retinol dehydrogenase 2</fullName>
    </submittedName>
</protein>
<evidence type="ECO:0000256" key="2">
    <source>
        <dbReference type="ARBA" id="ARBA00023002"/>
    </source>
</evidence>
<keyword evidence="6" id="KW-1185">Reference proteome</keyword>
<reference evidence="5 6" key="1">
    <citation type="journal article" date="2016" name="Genome Biol. Evol.">
        <title>Gene Family Evolution Reflects Adaptation to Soil Environmental Stressors in the Genome of the Collembolan Orchesella cincta.</title>
        <authorList>
            <person name="Faddeeva-Vakhrusheva A."/>
            <person name="Derks M.F."/>
            <person name="Anvar S.Y."/>
            <person name="Agamennone V."/>
            <person name="Suring W."/>
            <person name="Smit S."/>
            <person name="van Straalen N.M."/>
            <person name="Roelofs D."/>
        </authorList>
    </citation>
    <scope>NUCLEOTIDE SEQUENCE [LARGE SCALE GENOMIC DNA]</scope>
    <source>
        <tissue evidence="5">Mixed pool</tissue>
    </source>
</reference>
<comment type="caution">
    <text evidence="5">The sequence shown here is derived from an EMBL/GenBank/DDBJ whole genome shotgun (WGS) entry which is preliminary data.</text>
</comment>
<dbReference type="PANTHER" id="PTHR24322">
    <property type="entry name" value="PKSB"/>
    <property type="match status" value="1"/>
</dbReference>
<dbReference type="STRING" id="48709.A0A1D2MSN7"/>
<organism evidence="5 6">
    <name type="scientific">Orchesella cincta</name>
    <name type="common">Springtail</name>
    <name type="synonym">Podura cincta</name>
    <dbReference type="NCBI Taxonomy" id="48709"/>
    <lineage>
        <taxon>Eukaryota</taxon>
        <taxon>Metazoa</taxon>
        <taxon>Ecdysozoa</taxon>
        <taxon>Arthropoda</taxon>
        <taxon>Hexapoda</taxon>
        <taxon>Collembola</taxon>
        <taxon>Entomobryomorpha</taxon>
        <taxon>Entomobryoidea</taxon>
        <taxon>Orchesellidae</taxon>
        <taxon>Orchesellinae</taxon>
        <taxon>Orchesella</taxon>
    </lineage>
</organism>
<dbReference type="PRINTS" id="PR00080">
    <property type="entry name" value="SDRFAMILY"/>
</dbReference>
<dbReference type="OrthoDB" id="5840532at2759"/>
<dbReference type="Proteomes" id="UP000094527">
    <property type="component" value="Unassembled WGS sequence"/>
</dbReference>
<name>A0A1D2MSN7_ORCCI</name>